<dbReference type="Pfam" id="PF12974">
    <property type="entry name" value="Phosphonate-bd"/>
    <property type="match status" value="1"/>
</dbReference>
<organism evidence="3 4">
    <name type="scientific">Melghirimyces profundicolus</name>
    <dbReference type="NCBI Taxonomy" id="1242148"/>
    <lineage>
        <taxon>Bacteria</taxon>
        <taxon>Bacillati</taxon>
        <taxon>Bacillota</taxon>
        <taxon>Bacilli</taxon>
        <taxon>Bacillales</taxon>
        <taxon>Thermoactinomycetaceae</taxon>
        <taxon>Melghirimyces</taxon>
    </lineage>
</organism>
<keyword evidence="2" id="KW-0732">Signal</keyword>
<dbReference type="AlphaFoldDB" id="A0A2T6BGD7"/>
<gene>
    <name evidence="3" type="ORF">C8P63_12113</name>
</gene>
<dbReference type="GO" id="GO:0055085">
    <property type="term" value="P:transmembrane transport"/>
    <property type="evidence" value="ECO:0007669"/>
    <property type="project" value="InterPro"/>
</dbReference>
<dbReference type="PANTHER" id="PTHR35841">
    <property type="entry name" value="PHOSPHONATES-BINDING PERIPLASMIC PROTEIN"/>
    <property type="match status" value="1"/>
</dbReference>
<dbReference type="Proteomes" id="UP000244240">
    <property type="component" value="Unassembled WGS sequence"/>
</dbReference>
<evidence type="ECO:0000256" key="2">
    <source>
        <dbReference type="ARBA" id="ARBA00022729"/>
    </source>
</evidence>
<dbReference type="InterPro" id="IPR005770">
    <property type="entry name" value="PhnD"/>
</dbReference>
<evidence type="ECO:0000313" key="4">
    <source>
        <dbReference type="Proteomes" id="UP000244240"/>
    </source>
</evidence>
<dbReference type="OrthoDB" id="9781943at2"/>
<dbReference type="PANTHER" id="PTHR35841:SF1">
    <property type="entry name" value="PHOSPHONATES-BINDING PERIPLASMIC PROTEIN"/>
    <property type="match status" value="1"/>
</dbReference>
<sequence length="291" mass="32538">MHWKRALLWISAFAWLLTAIGCGKEAEPFKVGVIPAQNEGNMKQAMERLEERLAEGLEKPVEIKIYSDYQGVVEALKYKKMDMAFLGPLTFVQARETTGVHAVVTQLIDGKPYYHSYLIVPKESGLDSIEEVAENSKKIRFAFGDPNSTSGSLIPGMALKKQGVFENEQEHDFKGITYTGSHDVTALSIQNGKYDVGAIDSAIFNQLVESGKVDKDKVRVIWKSEPLFQYPWAVRKDVDGPTVNKLRKTFLSIKDPKILNVFGASGFTQAENSDYESIRRAAKEAGRLEIE</sequence>
<dbReference type="PROSITE" id="PS51257">
    <property type="entry name" value="PROKAR_LIPOPROTEIN"/>
    <property type="match status" value="1"/>
</dbReference>
<comment type="caution">
    <text evidence="3">The sequence shown here is derived from an EMBL/GenBank/DDBJ whole genome shotgun (WGS) entry which is preliminary data.</text>
</comment>
<dbReference type="GO" id="GO:0043190">
    <property type="term" value="C:ATP-binding cassette (ABC) transporter complex"/>
    <property type="evidence" value="ECO:0007669"/>
    <property type="project" value="InterPro"/>
</dbReference>
<accession>A0A2T6BGD7</accession>
<protein>
    <submittedName>
        <fullName evidence="3">Phosphonate transport system substrate-binding protein</fullName>
    </submittedName>
</protein>
<dbReference type="EMBL" id="QBKR01000021">
    <property type="protein sequence ID" value="PTX55133.1"/>
    <property type="molecule type" value="Genomic_DNA"/>
</dbReference>
<reference evidence="3 4" key="1">
    <citation type="submission" date="2018-04" db="EMBL/GenBank/DDBJ databases">
        <title>Genomic Encyclopedia of Archaeal and Bacterial Type Strains, Phase II (KMG-II): from individual species to whole genera.</title>
        <authorList>
            <person name="Goeker M."/>
        </authorList>
    </citation>
    <scope>NUCLEOTIDE SEQUENCE [LARGE SCALE GENOMIC DNA]</scope>
    <source>
        <strain evidence="3 4">DSM 45787</strain>
    </source>
</reference>
<dbReference type="RefSeq" id="WP_108025237.1">
    <property type="nucleotide sequence ID" value="NZ_QBKR01000021.1"/>
</dbReference>
<evidence type="ECO:0000256" key="1">
    <source>
        <dbReference type="ARBA" id="ARBA00007162"/>
    </source>
</evidence>
<proteinExistence type="inferred from homology"/>
<comment type="similarity">
    <text evidence="1">Belongs to the phosphate/phosphite/phosphonate binding protein family.</text>
</comment>
<dbReference type="SUPFAM" id="SSF53850">
    <property type="entry name" value="Periplasmic binding protein-like II"/>
    <property type="match status" value="1"/>
</dbReference>
<keyword evidence="4" id="KW-1185">Reference proteome</keyword>
<evidence type="ECO:0000313" key="3">
    <source>
        <dbReference type="EMBL" id="PTX55133.1"/>
    </source>
</evidence>
<dbReference type="Gene3D" id="3.40.190.10">
    <property type="entry name" value="Periplasmic binding protein-like II"/>
    <property type="match status" value="2"/>
</dbReference>
<name>A0A2T6BGD7_9BACL</name>
<dbReference type="NCBIfam" id="TIGR01098">
    <property type="entry name" value="3A0109s03R"/>
    <property type="match status" value="1"/>
</dbReference>